<dbReference type="InterPro" id="IPR007219">
    <property type="entry name" value="XnlR_reg_dom"/>
</dbReference>
<evidence type="ECO:0000256" key="5">
    <source>
        <dbReference type="ARBA" id="ARBA00023242"/>
    </source>
</evidence>
<keyword evidence="2" id="KW-0479">Metal-binding</keyword>
<dbReference type="EMBL" id="KZ613501">
    <property type="protein sequence ID" value="PMD17206.1"/>
    <property type="molecule type" value="Genomic_DNA"/>
</dbReference>
<proteinExistence type="predicted"/>
<dbReference type="SUPFAM" id="SSF57701">
    <property type="entry name" value="Zn2/Cys6 DNA-binding domain"/>
    <property type="match status" value="1"/>
</dbReference>
<evidence type="ECO:0000256" key="1">
    <source>
        <dbReference type="ARBA" id="ARBA00004123"/>
    </source>
</evidence>
<feature type="domain" description="Zn(2)-C6 fungal-type" evidence="7">
    <location>
        <begin position="19"/>
        <end position="49"/>
    </location>
</feature>
<dbReference type="GO" id="GO:0005634">
    <property type="term" value="C:nucleus"/>
    <property type="evidence" value="ECO:0007669"/>
    <property type="project" value="UniProtKB-SubCell"/>
</dbReference>
<dbReference type="CDD" id="cd12148">
    <property type="entry name" value="fungal_TF_MHR"/>
    <property type="match status" value="1"/>
</dbReference>
<keyword evidence="3" id="KW-0805">Transcription regulation</keyword>
<keyword evidence="4" id="KW-0804">Transcription</keyword>
<evidence type="ECO:0000313" key="8">
    <source>
        <dbReference type="EMBL" id="PMD17206.1"/>
    </source>
</evidence>
<feature type="region of interest" description="Disordered" evidence="6">
    <location>
        <begin position="146"/>
        <end position="170"/>
    </location>
</feature>
<name>A0A2J6PTF8_9HELO</name>
<accession>A0A2J6PTF8</accession>
<evidence type="ECO:0000259" key="7">
    <source>
        <dbReference type="PROSITE" id="PS50048"/>
    </source>
</evidence>
<keyword evidence="5" id="KW-0539">Nucleus</keyword>
<dbReference type="OrthoDB" id="3862662at2759"/>
<keyword evidence="9" id="KW-1185">Reference proteome</keyword>
<feature type="region of interest" description="Disordered" evidence="6">
    <location>
        <begin position="51"/>
        <end position="104"/>
    </location>
</feature>
<dbReference type="InterPro" id="IPR001138">
    <property type="entry name" value="Zn2Cys6_DnaBD"/>
</dbReference>
<dbReference type="PROSITE" id="PS00463">
    <property type="entry name" value="ZN2_CY6_FUNGAL_1"/>
    <property type="match status" value="1"/>
</dbReference>
<dbReference type="PANTHER" id="PTHR47338:SF10">
    <property type="entry name" value="TRANSCRIPTION FACTOR DOMAIN-CONTAINING PROTEIN-RELATED"/>
    <property type="match status" value="1"/>
</dbReference>
<dbReference type="GO" id="GO:0008270">
    <property type="term" value="F:zinc ion binding"/>
    <property type="evidence" value="ECO:0007669"/>
    <property type="project" value="InterPro"/>
</dbReference>
<evidence type="ECO:0000256" key="3">
    <source>
        <dbReference type="ARBA" id="ARBA00023015"/>
    </source>
</evidence>
<sequence>MSPSPTASNGSTTTSNSLSCEACRRRKIKCGRERPVCSLCVKSRQTCFYREGPLKPGPKLGSKQGHRKRARNGEARSTSGEAEDGQGNDCAGRVRSSGTNRAAVSQNMNRQYSQESGLLPGCNFNCGPALRSPACATPRPESLDMNDLSSIVHPSHEPTFDTYENGSREGFSNPAETMGQSTDSDIITLACKTLCISSETLNALIDSYFTHMTAFSLFRPSQFRFKLASITSQAQLTALLAAMFSFSTRFVESTNDQDMNPTNHNQSFTTSQVDRFRTLSQVYIDQAFRECGDSKPTLVLLQALALSTFQQLIRGARGLAWRSLGTCVRVAYELDLHLVDSDEGDEDINFTGKAGQSWCLDEEKRRIWWAIWEMDTFASTVRRCPTAIDWSQNETKLPVDDEFWFRSEYRQSCYLSQDAMAQWRDLQKCGNQSARAWFIVVNSMMRQAQQLSHPRTRHVPGSASPQRRSRVRAVKSNGGKTCEEISESLGVLENALHCFSMALPSHLKYRREKLSFPVTGANSSMLMLHSSIYSIYLMMQLTKFMMYHHAVFGGGRLEHCQVNASSAEKMPTPPAEPINPTEPDPDGLARYAEAADEILMIVSRSASHHVQYVNPFLASTIWLAAAVQLVYKFFGSPGATKDLTESKFEVLRMNYLQFVEHWKTATTLQGNLEILEKALDLIHARKTSPQSYSSRSEVSKGKQVSAVANMMASGEVNKDLQAMSLDEANNLWIQTETEGIAVEPDLSALQGIPIEQTKGLEFDQLGEFGYTDENFEDFIFDTGLTTEMDLDMAYDINSFLQAQLCGD</sequence>
<dbReference type="InterPro" id="IPR050815">
    <property type="entry name" value="TF_fung"/>
</dbReference>
<dbReference type="GO" id="GO:0000981">
    <property type="term" value="F:DNA-binding transcription factor activity, RNA polymerase II-specific"/>
    <property type="evidence" value="ECO:0007669"/>
    <property type="project" value="InterPro"/>
</dbReference>
<dbReference type="Gene3D" id="4.10.240.10">
    <property type="entry name" value="Zn(2)-C6 fungal-type DNA-binding domain"/>
    <property type="match status" value="1"/>
</dbReference>
<dbReference type="GO" id="GO:0006351">
    <property type="term" value="P:DNA-templated transcription"/>
    <property type="evidence" value="ECO:0007669"/>
    <property type="project" value="InterPro"/>
</dbReference>
<reference evidence="8 9" key="1">
    <citation type="submission" date="2016-05" db="EMBL/GenBank/DDBJ databases">
        <title>A degradative enzymes factory behind the ericoid mycorrhizal symbiosis.</title>
        <authorList>
            <consortium name="DOE Joint Genome Institute"/>
            <person name="Martino E."/>
            <person name="Morin E."/>
            <person name="Grelet G."/>
            <person name="Kuo A."/>
            <person name="Kohler A."/>
            <person name="Daghino S."/>
            <person name="Barry K."/>
            <person name="Choi C."/>
            <person name="Cichocki N."/>
            <person name="Clum A."/>
            <person name="Copeland A."/>
            <person name="Hainaut M."/>
            <person name="Haridas S."/>
            <person name="Labutti K."/>
            <person name="Lindquist E."/>
            <person name="Lipzen A."/>
            <person name="Khouja H.-R."/>
            <person name="Murat C."/>
            <person name="Ohm R."/>
            <person name="Olson A."/>
            <person name="Spatafora J."/>
            <person name="Veneault-Fourrey C."/>
            <person name="Henrissat B."/>
            <person name="Grigoriev I."/>
            <person name="Martin F."/>
            <person name="Perotto S."/>
        </authorList>
    </citation>
    <scope>NUCLEOTIDE SEQUENCE [LARGE SCALE GENOMIC DNA]</scope>
    <source>
        <strain evidence="8 9">UAMH 7357</strain>
    </source>
</reference>
<protein>
    <recommendedName>
        <fullName evidence="7">Zn(2)-C6 fungal-type domain-containing protein</fullName>
    </recommendedName>
</protein>
<dbReference type="SMART" id="SM00066">
    <property type="entry name" value="GAL4"/>
    <property type="match status" value="1"/>
</dbReference>
<dbReference type="CDD" id="cd00067">
    <property type="entry name" value="GAL4"/>
    <property type="match status" value="1"/>
</dbReference>
<dbReference type="GO" id="GO:0003677">
    <property type="term" value="F:DNA binding"/>
    <property type="evidence" value="ECO:0007669"/>
    <property type="project" value="InterPro"/>
</dbReference>
<comment type="subcellular location">
    <subcellularLocation>
        <location evidence="1">Nucleus</location>
    </subcellularLocation>
</comment>
<gene>
    <name evidence="8" type="ORF">NA56DRAFT_281489</name>
</gene>
<dbReference type="InterPro" id="IPR036864">
    <property type="entry name" value="Zn2-C6_fun-type_DNA-bd_sf"/>
</dbReference>
<evidence type="ECO:0000256" key="2">
    <source>
        <dbReference type="ARBA" id="ARBA00022723"/>
    </source>
</evidence>
<organism evidence="8 9">
    <name type="scientific">Hyaloscypha hepaticicola</name>
    <dbReference type="NCBI Taxonomy" id="2082293"/>
    <lineage>
        <taxon>Eukaryota</taxon>
        <taxon>Fungi</taxon>
        <taxon>Dikarya</taxon>
        <taxon>Ascomycota</taxon>
        <taxon>Pezizomycotina</taxon>
        <taxon>Leotiomycetes</taxon>
        <taxon>Helotiales</taxon>
        <taxon>Hyaloscyphaceae</taxon>
        <taxon>Hyaloscypha</taxon>
    </lineage>
</organism>
<dbReference type="PANTHER" id="PTHR47338">
    <property type="entry name" value="ZN(II)2CYS6 TRANSCRIPTION FACTOR (EUROFUNG)-RELATED"/>
    <property type="match status" value="1"/>
</dbReference>
<dbReference type="Pfam" id="PF04082">
    <property type="entry name" value="Fungal_trans"/>
    <property type="match status" value="1"/>
</dbReference>
<dbReference type="SMART" id="SM00906">
    <property type="entry name" value="Fungal_trans"/>
    <property type="match status" value="1"/>
</dbReference>
<dbReference type="AlphaFoldDB" id="A0A2J6PTF8"/>
<evidence type="ECO:0000313" key="9">
    <source>
        <dbReference type="Proteomes" id="UP000235672"/>
    </source>
</evidence>
<dbReference type="PROSITE" id="PS50048">
    <property type="entry name" value="ZN2_CY6_FUNGAL_2"/>
    <property type="match status" value="1"/>
</dbReference>
<evidence type="ECO:0000256" key="4">
    <source>
        <dbReference type="ARBA" id="ARBA00023163"/>
    </source>
</evidence>
<evidence type="ECO:0000256" key="6">
    <source>
        <dbReference type="SAM" id="MobiDB-lite"/>
    </source>
</evidence>
<dbReference type="STRING" id="1745343.A0A2J6PTF8"/>
<dbReference type="Proteomes" id="UP000235672">
    <property type="component" value="Unassembled WGS sequence"/>
</dbReference>
<dbReference type="Pfam" id="PF00172">
    <property type="entry name" value="Zn_clus"/>
    <property type="match status" value="1"/>
</dbReference>